<evidence type="ECO:0000313" key="1">
    <source>
        <dbReference type="EMBL" id="EKJ94674.1"/>
    </source>
</evidence>
<keyword evidence="1" id="KW-0031">Aminopeptidase</keyword>
<keyword evidence="2" id="KW-1185">Reference proteome</keyword>
<organism evidence="1 2">
    <name type="scientific">Bradyrhizobium lupini HPC(L)</name>
    <dbReference type="NCBI Taxonomy" id="1229491"/>
    <lineage>
        <taxon>Bacteria</taxon>
        <taxon>Pseudomonadati</taxon>
        <taxon>Pseudomonadota</taxon>
        <taxon>Alphaproteobacteria</taxon>
        <taxon>Hyphomicrobiales</taxon>
        <taxon>Nitrobacteraceae</taxon>
        <taxon>Bradyrhizobium</taxon>
    </lineage>
</organism>
<keyword evidence="1" id="KW-0645">Protease</keyword>
<accession>A0ABN0HJ71</accession>
<name>A0ABN0HJ71_RHILU</name>
<gene>
    <name evidence="1" type="primary">pepN</name>
    <name evidence="1" type="ORF">C241_17113</name>
</gene>
<dbReference type="RefSeq" id="WP_006699366.1">
    <property type="nucleotide sequence ID" value="NZ_AMQQ01000024.1"/>
</dbReference>
<dbReference type="Proteomes" id="UP000017668">
    <property type="component" value="Unassembled WGS sequence"/>
</dbReference>
<protein>
    <submittedName>
        <fullName evidence="1">Aminopeptidase N</fullName>
    </submittedName>
</protein>
<sequence length="61" mass="7221">MRTDTGQIVHLADYRPTDFVLERVDLTFELDPKNTKVEARLIFHRRESATGMHRWFLMATS</sequence>
<reference evidence="1 2" key="1">
    <citation type="journal article" date="2013" name="Genome Announc.">
        <title>Genome Sequence of Rhizobium lupini HPC(L) Isolated from Saline Desert Soil, Kutch (Gujarat).</title>
        <authorList>
            <person name="Agarwal L."/>
            <person name="Purohit H.J."/>
        </authorList>
    </citation>
    <scope>NUCLEOTIDE SEQUENCE [LARGE SCALE GENOMIC DNA]</scope>
    <source>
        <strain evidence="2">HPC(L)</strain>
    </source>
</reference>
<keyword evidence="1" id="KW-0378">Hydrolase</keyword>
<dbReference type="GO" id="GO:0004177">
    <property type="term" value="F:aminopeptidase activity"/>
    <property type="evidence" value="ECO:0007669"/>
    <property type="project" value="UniProtKB-KW"/>
</dbReference>
<dbReference type="EMBL" id="AMQQ01000024">
    <property type="protein sequence ID" value="EKJ94674.1"/>
    <property type="molecule type" value="Genomic_DNA"/>
</dbReference>
<proteinExistence type="predicted"/>
<evidence type="ECO:0000313" key="2">
    <source>
        <dbReference type="Proteomes" id="UP000017668"/>
    </source>
</evidence>
<comment type="caution">
    <text evidence="1">The sequence shown here is derived from an EMBL/GenBank/DDBJ whole genome shotgun (WGS) entry which is preliminary data.</text>
</comment>